<feature type="repeat" description="ANK" evidence="15">
    <location>
        <begin position="822"/>
        <end position="847"/>
    </location>
</feature>
<evidence type="ECO:0000313" key="20">
    <source>
        <dbReference type="Proteomes" id="UP000790347"/>
    </source>
</evidence>
<feature type="repeat" description="ANK" evidence="15">
    <location>
        <begin position="1070"/>
        <end position="1102"/>
    </location>
</feature>
<evidence type="ECO:0000256" key="3">
    <source>
        <dbReference type="ARBA" id="ARBA00022537"/>
    </source>
</evidence>
<keyword evidence="5" id="KW-0677">Repeat</keyword>
<evidence type="ECO:0000256" key="9">
    <source>
        <dbReference type="ARBA" id="ARBA00023043"/>
    </source>
</evidence>
<sequence>MMEVKEDATESECNASMDGSDDSLRLRDKNDKLNKRLLLLRDEYIKLQRKYSALQNRYDHLMVTGKFSDIDDESNIVDGDRGPSVGGHNFVTNIVNFVGSLYNNLLYSDLQIDYDNGQCHLLAHKFVLKFRSQKWSVSDLDAIERLCFPEMTAKIAEPLFRWVYTGYIDRRLFDQEFVVELVKHAARFELTPLVDQCEQWLLAYVQVDNCIYFYQISEQLALSRLCDYVAKLVAIHWDSLGESDFANVSTPFLHRLFVEKSRYPLHKAISIGNEDLIFLLLMDNEPHETIHKVNELDNLAQLPLDMALRNGQLSVAMTLLEHQANVNALDSGGWPLTHRYLSERKWQACRFLLQQGASIHSTTPDYSDSLLHLCADCLPPDNENMLDIARILFERDPDVNQTNREGNGLLHRCIERRNRTLFDLLLEQHEAHKLSLDLELVNHQHDTPLAMAVKLIDRYDDDYYARSLLKLNVSLDTFRGIEPGDSLLIHCGRQSLQKAALFLVENGANVNLVNSRGESILHIASMYGLKDLVWLLLEKNVNCNLVTLPPLHNDHNSDDQEFVYNQTALHLAILGGHDAIVERILSFHDGWSRKGCLDSALLTPEVDVKNSLHQTPLSLAVETGRISVAEMLIRAGADVNVRDGDGFSLLQRMIQHGNDNGAQFLLEHGVDIDDRCTTNYESYLECAIRYSRTEIVESLCRLGSNGDKLLWEAIKQDDASNKMAKILVRYGCDPDGWHQSTEGGFIQTLLHQALDENNQRAAIFLIQSGCDIHAIRRPGPDSQGKEYCDSQTPLHMACCWGMDLVVETLIERQVDANQIDQEGKTALHIAILNQNHPIVDLLLNYPACDVHKADNYGLTPFALAIKLKSRTTAQALCRRDCAVAEQRDGKGRTYLHLALQRNDYDAVLFLLDNGVDVNCRVSDSQRKAPLHLAAETGSEIILRTLVLAGTELNVVTQQNQTALHLAADLDKYQMVEILLDLGIDACVQDSNGNTAMHLAATRAHQNTCRVLMERTTRVGGQPFDFRTSNNRGHNVFHCLATSANKVAASTIFEELIANCTELDLDVRDNDGNTPLLLAYMNGNSKLCRLIVKEGAALGIRNHQAVSIFNHVMPTRQLLTSLLDSLSRMPQWRDGPECLECGQKFNITNRRHHCRHCGRELCSRCSSKEILIMKFQSEKRSVQSRVCELCYDVLTLGAFN</sequence>
<name>A0A922L9S0_DERFA</name>
<dbReference type="GO" id="GO:0008270">
    <property type="term" value="F:zinc ion binding"/>
    <property type="evidence" value="ECO:0007669"/>
    <property type="project" value="UniProtKB-KW"/>
</dbReference>
<evidence type="ECO:0000256" key="7">
    <source>
        <dbReference type="ARBA" id="ARBA00022833"/>
    </source>
</evidence>
<evidence type="ECO:0000256" key="5">
    <source>
        <dbReference type="ARBA" id="ARBA00022737"/>
    </source>
</evidence>
<dbReference type="Proteomes" id="UP000790347">
    <property type="component" value="Unassembled WGS sequence"/>
</dbReference>
<feature type="repeat" description="ANK" evidence="15">
    <location>
        <begin position="958"/>
        <end position="990"/>
    </location>
</feature>
<feature type="repeat" description="ANK" evidence="15">
    <location>
        <begin position="925"/>
        <end position="957"/>
    </location>
</feature>
<evidence type="ECO:0000256" key="6">
    <source>
        <dbReference type="ARBA" id="ARBA00022771"/>
    </source>
</evidence>
<keyword evidence="10" id="KW-0472">Membrane</keyword>
<feature type="repeat" description="ANK" evidence="15">
    <location>
        <begin position="789"/>
        <end position="821"/>
    </location>
</feature>
<evidence type="ECO:0000256" key="4">
    <source>
        <dbReference type="ARBA" id="ARBA00022723"/>
    </source>
</evidence>
<keyword evidence="8" id="KW-0528">Neurotoxin</keyword>
<dbReference type="InterPro" id="IPR011011">
    <property type="entry name" value="Znf_FYVE_PHD"/>
</dbReference>
<keyword evidence="2" id="KW-0268">Exocytosis</keyword>
<keyword evidence="20" id="KW-1185">Reference proteome</keyword>
<evidence type="ECO:0000256" key="14">
    <source>
        <dbReference type="ARBA" id="ARBA00049811"/>
    </source>
</evidence>
<dbReference type="InterPro" id="IPR000306">
    <property type="entry name" value="Znf_FYVE"/>
</dbReference>
<dbReference type="Gene3D" id="1.25.40.20">
    <property type="entry name" value="Ankyrin repeat-containing domain"/>
    <property type="match status" value="5"/>
</dbReference>
<dbReference type="PROSITE" id="PS50178">
    <property type="entry name" value="ZF_FYVE"/>
    <property type="match status" value="1"/>
</dbReference>
<dbReference type="GO" id="GO:0006887">
    <property type="term" value="P:exocytosis"/>
    <property type="evidence" value="ECO:0007669"/>
    <property type="project" value="UniProtKB-KW"/>
</dbReference>
<dbReference type="EMBL" id="ASGP02000002">
    <property type="protein sequence ID" value="KAH9520480.1"/>
    <property type="molecule type" value="Genomic_DNA"/>
</dbReference>
<evidence type="ECO:0000256" key="17">
    <source>
        <dbReference type="SAM" id="MobiDB-lite"/>
    </source>
</evidence>
<dbReference type="SUPFAM" id="SSF140860">
    <property type="entry name" value="Pseudo ankyrin repeat-like"/>
    <property type="match status" value="1"/>
</dbReference>
<evidence type="ECO:0000256" key="10">
    <source>
        <dbReference type="ARBA" id="ARBA00023136"/>
    </source>
</evidence>
<evidence type="ECO:0000259" key="18">
    <source>
        <dbReference type="PROSITE" id="PS50178"/>
    </source>
</evidence>
<dbReference type="PROSITE" id="PS50088">
    <property type="entry name" value="ANK_REPEAT"/>
    <property type="match status" value="9"/>
</dbReference>
<dbReference type="AlphaFoldDB" id="A0A922L9S0"/>
<feature type="repeat" description="ANK" evidence="15">
    <location>
        <begin position="890"/>
        <end position="922"/>
    </location>
</feature>
<evidence type="ECO:0000313" key="19">
    <source>
        <dbReference type="EMBL" id="KAH9520480.1"/>
    </source>
</evidence>
<organism evidence="19 20">
    <name type="scientific">Dermatophagoides farinae</name>
    <name type="common">American house dust mite</name>
    <dbReference type="NCBI Taxonomy" id="6954"/>
    <lineage>
        <taxon>Eukaryota</taxon>
        <taxon>Metazoa</taxon>
        <taxon>Ecdysozoa</taxon>
        <taxon>Arthropoda</taxon>
        <taxon>Chelicerata</taxon>
        <taxon>Arachnida</taxon>
        <taxon>Acari</taxon>
        <taxon>Acariformes</taxon>
        <taxon>Sarcoptiformes</taxon>
        <taxon>Astigmata</taxon>
        <taxon>Psoroptidia</taxon>
        <taxon>Analgoidea</taxon>
        <taxon>Pyroglyphidae</taxon>
        <taxon>Dermatophagoidinae</taxon>
        <taxon>Dermatophagoides</taxon>
    </lineage>
</organism>
<dbReference type="SUPFAM" id="SSF48403">
    <property type="entry name" value="Ankyrin repeat"/>
    <property type="match status" value="3"/>
</dbReference>
<keyword evidence="3" id="KW-1052">Target cell membrane</keyword>
<evidence type="ECO:0000256" key="16">
    <source>
        <dbReference type="PROSITE-ProRule" id="PRU00091"/>
    </source>
</evidence>
<dbReference type="PANTHER" id="PTHR24198:SF165">
    <property type="entry name" value="ANKYRIN REPEAT-CONTAINING PROTEIN-RELATED"/>
    <property type="match status" value="1"/>
</dbReference>
<keyword evidence="7" id="KW-0862">Zinc</keyword>
<gene>
    <name evidence="19" type="primary">ANKFY1</name>
    <name evidence="19" type="ORF">DERF_004186</name>
</gene>
<evidence type="ECO:0000256" key="12">
    <source>
        <dbReference type="ARBA" id="ARBA00049657"/>
    </source>
</evidence>
<evidence type="ECO:0000256" key="8">
    <source>
        <dbReference type="ARBA" id="ARBA00023028"/>
    </source>
</evidence>
<proteinExistence type="inferred from homology"/>
<keyword evidence="4" id="KW-0479">Metal-binding</keyword>
<feature type="repeat" description="ANK" evidence="15">
    <location>
        <begin position="612"/>
        <end position="644"/>
    </location>
</feature>
<dbReference type="Gene3D" id="3.30.710.10">
    <property type="entry name" value="Potassium Channel Kv1.1, Chain A"/>
    <property type="match status" value="1"/>
</dbReference>
<dbReference type="Pfam" id="PF00023">
    <property type="entry name" value="Ank"/>
    <property type="match status" value="3"/>
</dbReference>
<dbReference type="Pfam" id="PF01363">
    <property type="entry name" value="FYVE"/>
    <property type="match status" value="1"/>
</dbReference>
<comment type="subcellular location">
    <subcellularLocation>
        <location evidence="1">Target cell membrane</location>
    </subcellularLocation>
</comment>
<evidence type="ECO:0000256" key="13">
    <source>
        <dbReference type="ARBA" id="ARBA00049715"/>
    </source>
</evidence>
<comment type="caution">
    <text evidence="19">The sequence shown here is derived from an EMBL/GenBank/DDBJ whole genome shotgun (WGS) entry which is preliminary data.</text>
</comment>
<dbReference type="GO" id="GO:0044218">
    <property type="term" value="C:other organism cell membrane"/>
    <property type="evidence" value="ECO:0007669"/>
    <property type="project" value="UniProtKB-KW"/>
</dbReference>
<evidence type="ECO:0000256" key="1">
    <source>
        <dbReference type="ARBA" id="ARBA00004175"/>
    </source>
</evidence>
<dbReference type="InterPro" id="IPR017455">
    <property type="entry name" value="Znf_FYVE-rel"/>
</dbReference>
<dbReference type="Gene3D" id="3.30.40.10">
    <property type="entry name" value="Zinc/RING finger domain, C3HC4 (zinc finger)"/>
    <property type="match status" value="1"/>
</dbReference>
<dbReference type="InterPro" id="IPR000210">
    <property type="entry name" value="BTB/POZ_dom"/>
</dbReference>
<feature type="repeat" description="ANK" evidence="15">
    <location>
        <begin position="516"/>
        <end position="548"/>
    </location>
</feature>
<evidence type="ECO:0000256" key="2">
    <source>
        <dbReference type="ARBA" id="ARBA00022483"/>
    </source>
</evidence>
<dbReference type="PANTHER" id="PTHR24198">
    <property type="entry name" value="ANKYRIN REPEAT AND PROTEIN KINASE DOMAIN-CONTAINING PROTEIN"/>
    <property type="match status" value="1"/>
</dbReference>
<reference evidence="19" key="1">
    <citation type="submission" date="2013-05" db="EMBL/GenBank/DDBJ databases">
        <authorList>
            <person name="Yim A.K.Y."/>
            <person name="Chan T.F."/>
            <person name="Ji K.M."/>
            <person name="Liu X.Y."/>
            <person name="Zhou J.W."/>
            <person name="Li R.Q."/>
            <person name="Yang K.Y."/>
            <person name="Li J."/>
            <person name="Li M."/>
            <person name="Law P.T.W."/>
            <person name="Wu Y.L."/>
            <person name="Cai Z.L."/>
            <person name="Qin H."/>
            <person name="Bao Y."/>
            <person name="Leung R.K.K."/>
            <person name="Ng P.K.S."/>
            <person name="Zou J."/>
            <person name="Zhong X.J."/>
            <person name="Ran P.X."/>
            <person name="Zhong N.S."/>
            <person name="Liu Z.G."/>
            <person name="Tsui S.K.W."/>
        </authorList>
    </citation>
    <scope>NUCLEOTIDE SEQUENCE</scope>
    <source>
        <strain evidence="19">Derf</strain>
        <tissue evidence="19">Whole organism</tissue>
    </source>
</reference>
<dbReference type="InterPro" id="IPR036770">
    <property type="entry name" value="Ankyrin_rpt-contain_sf"/>
</dbReference>
<dbReference type="Pfam" id="PF12796">
    <property type="entry name" value="Ank_2"/>
    <property type="match status" value="3"/>
</dbReference>
<dbReference type="InterPro" id="IPR011333">
    <property type="entry name" value="SKP1/BTB/POZ_sf"/>
</dbReference>
<feature type="domain" description="FYVE-type" evidence="18">
    <location>
        <begin position="1131"/>
        <end position="1194"/>
    </location>
</feature>
<dbReference type="InterPro" id="IPR002110">
    <property type="entry name" value="Ankyrin_rpt"/>
</dbReference>
<dbReference type="PROSITE" id="PS50297">
    <property type="entry name" value="ANK_REP_REGION"/>
    <property type="match status" value="8"/>
</dbReference>
<dbReference type="GO" id="GO:0044231">
    <property type="term" value="C:host cell presynaptic membrane"/>
    <property type="evidence" value="ECO:0007669"/>
    <property type="project" value="UniProtKB-KW"/>
</dbReference>
<keyword evidence="8" id="KW-0638">Presynaptic neurotoxin</keyword>
<keyword evidence="9 15" id="KW-0040">ANK repeat</keyword>
<dbReference type="SUPFAM" id="SSF57903">
    <property type="entry name" value="FYVE/PHD zinc finger"/>
    <property type="match status" value="1"/>
</dbReference>
<dbReference type="SUPFAM" id="SSF54695">
    <property type="entry name" value="POZ domain"/>
    <property type="match status" value="1"/>
</dbReference>
<keyword evidence="6 16" id="KW-0863">Zinc-finger</keyword>
<dbReference type="SMART" id="SM00064">
    <property type="entry name" value="FYVE"/>
    <property type="match status" value="1"/>
</dbReference>
<comment type="subunit">
    <text evidence="13">Homotetramer in membranes.</text>
</comment>
<dbReference type="Pfam" id="PF00651">
    <property type="entry name" value="BTB"/>
    <property type="match status" value="1"/>
</dbReference>
<dbReference type="InterPro" id="IPR013083">
    <property type="entry name" value="Znf_RING/FYVE/PHD"/>
</dbReference>
<accession>A0A922L9S0</accession>
<evidence type="ECO:0000256" key="11">
    <source>
        <dbReference type="ARBA" id="ARBA00023298"/>
    </source>
</evidence>
<feature type="repeat" description="ANK" evidence="15">
    <location>
        <begin position="299"/>
        <end position="331"/>
    </location>
</feature>
<protein>
    <recommendedName>
        <fullName evidence="14">Alpha-latrotoxin</fullName>
    </recommendedName>
</protein>
<evidence type="ECO:0000256" key="15">
    <source>
        <dbReference type="PROSITE-ProRule" id="PRU00023"/>
    </source>
</evidence>
<keyword evidence="11" id="KW-1053">Target membrane</keyword>
<keyword evidence="8" id="KW-0800">Toxin</keyword>
<feature type="region of interest" description="Disordered" evidence="17">
    <location>
        <begin position="1"/>
        <end position="25"/>
    </location>
</feature>
<reference evidence="19" key="2">
    <citation type="journal article" date="2022" name="Res Sq">
        <title>Comparative Genomics Reveals Insights into the Divergent Evolution of Astigmatic Mites and Household Pest Adaptations.</title>
        <authorList>
            <person name="Xiong Q."/>
            <person name="Wan A.T.-Y."/>
            <person name="Liu X.-Y."/>
            <person name="Fung C.S.-H."/>
            <person name="Xiao X."/>
            <person name="Malainual N."/>
            <person name="Hou J."/>
            <person name="Wang L."/>
            <person name="Wang M."/>
            <person name="Yang K."/>
            <person name="Cui Y."/>
            <person name="Leung E."/>
            <person name="Nong W."/>
            <person name="Shin S.-K."/>
            <person name="Au S."/>
            <person name="Jeong K.Y."/>
            <person name="Chew F.T."/>
            <person name="Hui J."/>
            <person name="Leung T.F."/>
            <person name="Tungtrongchitr A."/>
            <person name="Zhong N."/>
            <person name="Liu Z."/>
            <person name="Tsui S."/>
        </authorList>
    </citation>
    <scope>NUCLEOTIDE SEQUENCE</scope>
    <source>
        <strain evidence="19">Derf</strain>
        <tissue evidence="19">Whole organism</tissue>
    </source>
</reference>
<comment type="similarity">
    <text evidence="12">Belongs to the cationic peptide 01 (latrotoxin) family. 03 (alpha-latrotoxin) subfamily.</text>
</comment>
<dbReference type="SMART" id="SM00248">
    <property type="entry name" value="ANK"/>
    <property type="match status" value="22"/>
</dbReference>